<comment type="caution">
    <text evidence="1">The sequence shown here is derived from an EMBL/GenBank/DDBJ whole genome shotgun (WGS) entry which is preliminary data.</text>
</comment>
<sequence>MKETKSKVVKYDVRLQEAQLKQESINPLFDKERRVKSCLALAYELCDDIDPFGSILRTILDELKAAILSDEPIARDFFGCGIFSDTATVAEIQARTNYDDIPCFLLLDIAYQERTQVLHATKAKEAQAKAKQDAFAVNERLLRREINIARGELAETKGTIRQSQQACEGLHAAAIQQQRDMAASTLSLQREMQAMSAAITQYQTEIRELRHVRDATDALRKDFERVRCEPNPAASDPATKELTQSLQTDMQLLLLRNTRLREYERDIRLCSPEMRHKFRKDFTNDMSSLLDELEALERFISDDIQADRSNVPDTLRTLLEPVVAPRSSLWEPFVQWHSNVLPKCIPEMGIESLDLFFVELWTKVSTVERKWEKWCMEHDRDTRSHLDNNDIAASEVVPLHQACIDFVEDRYGEPRAAVVALVAVLQAIDAHVEENSQVELFGSVFAGQLCQAAWWYLMRVKTHVAQLDLDVTNDQALRAVGQYLLAAQTDTYAVDSHMIDAFVVSVHLHVRGELTTTKFFNWLATRIMVADELHFRSAKMILFRNEGAAIKDISMVIFAKNVVDCAHLPRNLISRYFRAICDSIGGVDTREAIAPLDRVIYMLAYIQLAQPCTSTS</sequence>
<dbReference type="EMBL" id="VJMJ01000094">
    <property type="protein sequence ID" value="KAF0735637.1"/>
    <property type="molecule type" value="Genomic_DNA"/>
</dbReference>
<dbReference type="AlphaFoldDB" id="A0A6G0X6L6"/>
<dbReference type="Proteomes" id="UP000481153">
    <property type="component" value="Unassembled WGS sequence"/>
</dbReference>
<gene>
    <name evidence="1" type="ORF">Ae201684_007955</name>
</gene>
<keyword evidence="2" id="KW-1185">Reference proteome</keyword>
<reference evidence="1 2" key="1">
    <citation type="submission" date="2019-07" db="EMBL/GenBank/DDBJ databases">
        <title>Genomics analysis of Aphanomyces spp. identifies a new class of oomycete effector associated with host adaptation.</title>
        <authorList>
            <person name="Gaulin E."/>
        </authorList>
    </citation>
    <scope>NUCLEOTIDE SEQUENCE [LARGE SCALE GENOMIC DNA]</scope>
    <source>
        <strain evidence="1 2">ATCC 201684</strain>
    </source>
</reference>
<protein>
    <submittedName>
        <fullName evidence="1">Uncharacterized protein</fullName>
    </submittedName>
</protein>
<evidence type="ECO:0000313" key="2">
    <source>
        <dbReference type="Proteomes" id="UP000481153"/>
    </source>
</evidence>
<organism evidence="1 2">
    <name type="scientific">Aphanomyces euteiches</name>
    <dbReference type="NCBI Taxonomy" id="100861"/>
    <lineage>
        <taxon>Eukaryota</taxon>
        <taxon>Sar</taxon>
        <taxon>Stramenopiles</taxon>
        <taxon>Oomycota</taxon>
        <taxon>Saprolegniomycetes</taxon>
        <taxon>Saprolegniales</taxon>
        <taxon>Verrucalvaceae</taxon>
        <taxon>Aphanomyces</taxon>
    </lineage>
</organism>
<dbReference type="VEuPathDB" id="FungiDB:AeMF1_012727"/>
<name>A0A6G0X6L6_9STRA</name>
<evidence type="ECO:0000313" key="1">
    <source>
        <dbReference type="EMBL" id="KAF0735637.1"/>
    </source>
</evidence>
<proteinExistence type="predicted"/>
<accession>A0A6G0X6L6</accession>